<dbReference type="Pfam" id="PF02518">
    <property type="entry name" value="HATPase_c"/>
    <property type="match status" value="1"/>
</dbReference>
<dbReference type="SUPFAM" id="SSF55781">
    <property type="entry name" value="GAF domain-like"/>
    <property type="match status" value="2"/>
</dbReference>
<dbReference type="SMART" id="SM00388">
    <property type="entry name" value="HisKA"/>
    <property type="match status" value="1"/>
</dbReference>
<dbReference type="SMART" id="SM00065">
    <property type="entry name" value="GAF"/>
    <property type="match status" value="2"/>
</dbReference>
<dbReference type="InterPro" id="IPR003594">
    <property type="entry name" value="HATPase_dom"/>
</dbReference>
<evidence type="ECO:0000256" key="4">
    <source>
        <dbReference type="ARBA" id="ARBA00022777"/>
    </source>
</evidence>
<accession>A0A2T1D9K7</accession>
<keyword evidence="5" id="KW-0902">Two-component regulatory system</keyword>
<evidence type="ECO:0000256" key="3">
    <source>
        <dbReference type="ARBA" id="ARBA00022553"/>
    </source>
</evidence>
<dbReference type="InterPro" id="IPR003018">
    <property type="entry name" value="GAF"/>
</dbReference>
<keyword evidence="8" id="KW-1185">Reference proteome</keyword>
<dbReference type="Pfam" id="PF00512">
    <property type="entry name" value="HisKA"/>
    <property type="match status" value="1"/>
</dbReference>
<proteinExistence type="predicted"/>
<keyword evidence="4 7" id="KW-0808">Transferase</keyword>
<dbReference type="Gene3D" id="1.10.287.130">
    <property type="match status" value="1"/>
</dbReference>
<evidence type="ECO:0000256" key="5">
    <source>
        <dbReference type="ARBA" id="ARBA00023012"/>
    </source>
</evidence>
<comment type="catalytic activity">
    <reaction evidence="1">
        <text>ATP + protein L-histidine = ADP + protein N-phospho-L-histidine.</text>
        <dbReference type="EC" id="2.7.13.3"/>
    </reaction>
</comment>
<keyword evidence="3" id="KW-0597">Phosphoprotein</keyword>
<feature type="domain" description="Histidine kinase" evidence="6">
    <location>
        <begin position="463"/>
        <end position="686"/>
    </location>
</feature>
<comment type="caution">
    <text evidence="7">The sequence shown here is derived from an EMBL/GenBank/DDBJ whole genome shotgun (WGS) entry which is preliminary data.</text>
</comment>
<dbReference type="CDD" id="cd00082">
    <property type="entry name" value="HisKA"/>
    <property type="match status" value="1"/>
</dbReference>
<dbReference type="OrthoDB" id="567974at2"/>
<gene>
    <name evidence="7" type="ORF">C7B65_19370</name>
</gene>
<dbReference type="InterPro" id="IPR036097">
    <property type="entry name" value="HisK_dim/P_sf"/>
</dbReference>
<dbReference type="Pfam" id="PF01590">
    <property type="entry name" value="GAF"/>
    <property type="match status" value="1"/>
</dbReference>
<dbReference type="InterPro" id="IPR029016">
    <property type="entry name" value="GAF-like_dom_sf"/>
</dbReference>
<dbReference type="Gene3D" id="3.30.450.40">
    <property type="match status" value="2"/>
</dbReference>
<name>A0A2T1D9K7_9CYAN</name>
<protein>
    <recommendedName>
        <fullName evidence="2">histidine kinase</fullName>
        <ecNumber evidence="2">2.7.13.3</ecNumber>
    </recommendedName>
</protein>
<dbReference type="GO" id="GO:0000155">
    <property type="term" value="F:phosphorelay sensor kinase activity"/>
    <property type="evidence" value="ECO:0007669"/>
    <property type="project" value="InterPro"/>
</dbReference>
<dbReference type="PRINTS" id="PR00344">
    <property type="entry name" value="BCTRLSENSOR"/>
</dbReference>
<dbReference type="EMBL" id="PVWG01000031">
    <property type="protein sequence ID" value="PSB17189.1"/>
    <property type="molecule type" value="Genomic_DNA"/>
</dbReference>
<evidence type="ECO:0000259" key="6">
    <source>
        <dbReference type="PROSITE" id="PS50109"/>
    </source>
</evidence>
<dbReference type="EC" id="2.7.13.3" evidence="2"/>
<dbReference type="SMART" id="SM00387">
    <property type="entry name" value="HATPase_c"/>
    <property type="match status" value="1"/>
</dbReference>
<dbReference type="SUPFAM" id="SSF47384">
    <property type="entry name" value="Homodimeric domain of signal transducing histidine kinase"/>
    <property type="match status" value="1"/>
</dbReference>
<reference evidence="7 8" key="2">
    <citation type="submission" date="2018-03" db="EMBL/GenBank/DDBJ databases">
        <title>The ancient ancestry and fast evolution of plastids.</title>
        <authorList>
            <person name="Moore K.R."/>
            <person name="Magnabosco C."/>
            <person name="Momper L."/>
            <person name="Gold D.A."/>
            <person name="Bosak T."/>
            <person name="Fournier G.P."/>
        </authorList>
    </citation>
    <scope>NUCLEOTIDE SEQUENCE [LARGE SCALE GENOMIC DNA]</scope>
    <source>
        <strain evidence="7 8">ULC007</strain>
    </source>
</reference>
<organism evidence="7 8">
    <name type="scientific">Phormidesmis priestleyi ULC007</name>
    <dbReference type="NCBI Taxonomy" id="1920490"/>
    <lineage>
        <taxon>Bacteria</taxon>
        <taxon>Bacillati</taxon>
        <taxon>Cyanobacteriota</taxon>
        <taxon>Cyanophyceae</taxon>
        <taxon>Leptolyngbyales</taxon>
        <taxon>Leptolyngbyaceae</taxon>
        <taxon>Phormidesmis</taxon>
    </lineage>
</organism>
<dbReference type="STRING" id="1920490.GCA_001895925_05215"/>
<reference evidence="7 8" key="1">
    <citation type="submission" date="2018-02" db="EMBL/GenBank/DDBJ databases">
        <authorList>
            <person name="Cohen D.B."/>
            <person name="Kent A.D."/>
        </authorList>
    </citation>
    <scope>NUCLEOTIDE SEQUENCE [LARGE SCALE GENOMIC DNA]</scope>
    <source>
        <strain evidence="7 8">ULC007</strain>
    </source>
</reference>
<dbReference type="PROSITE" id="PS50109">
    <property type="entry name" value="HIS_KIN"/>
    <property type="match status" value="1"/>
</dbReference>
<keyword evidence="4 7" id="KW-0418">Kinase</keyword>
<dbReference type="InterPro" id="IPR005467">
    <property type="entry name" value="His_kinase_dom"/>
</dbReference>
<dbReference type="InterPro" id="IPR036890">
    <property type="entry name" value="HATPase_C_sf"/>
</dbReference>
<evidence type="ECO:0000313" key="8">
    <source>
        <dbReference type="Proteomes" id="UP000238634"/>
    </source>
</evidence>
<evidence type="ECO:0000313" key="7">
    <source>
        <dbReference type="EMBL" id="PSB17189.1"/>
    </source>
</evidence>
<sequence length="689" mass="76226">MQARVSRVHTKPQELAGRAINSADPREECLPVTSKCKFSLSNRSGESAFVDQSPTQPTQQISEALLWHKMTQVVVANAQPEVILSKLAAILGEEFRADGCVISICTRHSTQHHVASWFGDDLTANQQAGILATYSTLEAATLDAGSLIISELQTRDLIPEWRSCSIGSVLSNVTRFQGQVNGAISLMRSHSHSWTKLEATTLATISDQVAVTVSQILLQQQVLKQAQYQSLIQELTMAIQNSVDLPQILKLAIDGTAQALQIAQGSVLRLRYWDPRHNSRSLDGIPKARVTVECQWQPEIAQPQSSSLTSETLLSQSFWVSECVVCQSAVSYAEPTALSDRDDFPATTEAAGIAPLFAPERMPSLLMVPLESKNKLLGFITLQHDQPRVWQPNEIEFAELVGAQISSAIIQTETLRQVESLVEERTAQLQQSLELQAKLYEITRRQIEKLREMNQRMDEFLSTLSHELRTPLTSMMLAIRMLREADLPPDRREQYLNILEQQCAQETSLINDLLALQELESKQVAIQLQKVDLKQVITDLSQSFDQRWALKGLTLEIELPPRSPALNTDLASLNRILLELLTNAGKYSDPNSTVSVKVSQQSGQQIAIAICNGGDGISEEELPYIFEKFRRCQGVTQNAVPGTGLGLALVKNLVQHLNGTIAASSLPTDATQSLETRFTVTLPQNLEIA</sequence>
<dbReference type="Proteomes" id="UP000238634">
    <property type="component" value="Unassembled WGS sequence"/>
</dbReference>
<dbReference type="InterPro" id="IPR004358">
    <property type="entry name" value="Sig_transdc_His_kin-like_C"/>
</dbReference>
<evidence type="ECO:0000256" key="2">
    <source>
        <dbReference type="ARBA" id="ARBA00012438"/>
    </source>
</evidence>
<dbReference type="AlphaFoldDB" id="A0A2T1D9K7"/>
<dbReference type="PANTHER" id="PTHR43547">
    <property type="entry name" value="TWO-COMPONENT HISTIDINE KINASE"/>
    <property type="match status" value="1"/>
</dbReference>
<dbReference type="Gene3D" id="3.30.565.10">
    <property type="entry name" value="Histidine kinase-like ATPase, C-terminal domain"/>
    <property type="match status" value="1"/>
</dbReference>
<evidence type="ECO:0000256" key="1">
    <source>
        <dbReference type="ARBA" id="ARBA00000085"/>
    </source>
</evidence>
<dbReference type="SUPFAM" id="SSF55874">
    <property type="entry name" value="ATPase domain of HSP90 chaperone/DNA topoisomerase II/histidine kinase"/>
    <property type="match status" value="1"/>
</dbReference>
<dbReference type="InterPro" id="IPR003661">
    <property type="entry name" value="HisK_dim/P_dom"/>
</dbReference>
<dbReference type="PANTHER" id="PTHR43547:SF2">
    <property type="entry name" value="HYBRID SIGNAL TRANSDUCTION HISTIDINE KINASE C"/>
    <property type="match status" value="1"/>
</dbReference>